<keyword evidence="4" id="KW-1185">Reference proteome</keyword>
<dbReference type="PANTHER" id="PTHR42709:SF2">
    <property type="entry name" value="INNER MEMBRANE PROTEIN YOHD"/>
    <property type="match status" value="1"/>
</dbReference>
<proteinExistence type="predicted"/>
<feature type="transmembrane region" description="Helical" evidence="1">
    <location>
        <begin position="122"/>
        <end position="143"/>
    </location>
</feature>
<keyword evidence="1" id="KW-0472">Membrane</keyword>
<dbReference type="Pfam" id="PF09335">
    <property type="entry name" value="VTT_dom"/>
    <property type="match status" value="1"/>
</dbReference>
<organism evidence="3 4">
    <name type="scientific">Sphingomonas jejuensis</name>
    <dbReference type="NCBI Taxonomy" id="904715"/>
    <lineage>
        <taxon>Bacteria</taxon>
        <taxon>Pseudomonadati</taxon>
        <taxon>Pseudomonadota</taxon>
        <taxon>Alphaproteobacteria</taxon>
        <taxon>Sphingomonadales</taxon>
        <taxon>Sphingomonadaceae</taxon>
        <taxon>Sphingomonas</taxon>
    </lineage>
</organism>
<name>A0ABX0XJ15_9SPHN</name>
<sequence length="189" mass="20246">MDLEQLVARWGLLALLIGAGVEGETVVVLGGISVSRELLAPVPAVLAAATGSFIADQLFFAIGRRSRSAGIVVRAQRRAAFARILRTLERRPVAFIFAFRFLWGLRTISPIAIGTSAVPTRLFVMVNAAAALCWATLFVTLGAVFGEALGSAIGEFAPLEHSFAIGIAAILAIAATYWVVRRRRLRGRD</sequence>
<dbReference type="InterPro" id="IPR051311">
    <property type="entry name" value="DedA_domain"/>
</dbReference>
<reference evidence="3 4" key="1">
    <citation type="submission" date="2020-03" db="EMBL/GenBank/DDBJ databases">
        <title>Genomic Encyclopedia of Type Strains, Phase IV (KMG-IV): sequencing the most valuable type-strain genomes for metagenomic binning, comparative biology and taxonomic classification.</title>
        <authorList>
            <person name="Goeker M."/>
        </authorList>
    </citation>
    <scope>NUCLEOTIDE SEQUENCE [LARGE SCALE GENOMIC DNA]</scope>
    <source>
        <strain evidence="3 4">DSM 27651</strain>
    </source>
</reference>
<evidence type="ECO:0000259" key="2">
    <source>
        <dbReference type="Pfam" id="PF09335"/>
    </source>
</evidence>
<keyword evidence="1" id="KW-0812">Transmembrane</keyword>
<evidence type="ECO:0000313" key="4">
    <source>
        <dbReference type="Proteomes" id="UP000734218"/>
    </source>
</evidence>
<evidence type="ECO:0000313" key="3">
    <source>
        <dbReference type="EMBL" id="NJC33326.1"/>
    </source>
</evidence>
<accession>A0ABX0XJ15</accession>
<gene>
    <name evidence="3" type="ORF">GGR88_000800</name>
</gene>
<dbReference type="Proteomes" id="UP000734218">
    <property type="component" value="Unassembled WGS sequence"/>
</dbReference>
<feature type="transmembrane region" description="Helical" evidence="1">
    <location>
        <begin position="38"/>
        <end position="62"/>
    </location>
</feature>
<dbReference type="RefSeq" id="WP_167953229.1">
    <property type="nucleotide sequence ID" value="NZ_JAATJE010000001.1"/>
</dbReference>
<comment type="caution">
    <text evidence="3">The sequence shown here is derived from an EMBL/GenBank/DDBJ whole genome shotgun (WGS) entry which is preliminary data.</text>
</comment>
<dbReference type="EMBL" id="JAATJE010000001">
    <property type="protein sequence ID" value="NJC33326.1"/>
    <property type="molecule type" value="Genomic_DNA"/>
</dbReference>
<feature type="domain" description="VTT" evidence="2">
    <location>
        <begin position="23"/>
        <end position="143"/>
    </location>
</feature>
<dbReference type="PANTHER" id="PTHR42709">
    <property type="entry name" value="ALKALINE PHOSPHATASE LIKE PROTEIN"/>
    <property type="match status" value="1"/>
</dbReference>
<protein>
    <submittedName>
        <fullName evidence="3">Membrane protein DedA with SNARE-associated domain</fullName>
    </submittedName>
</protein>
<feature type="transmembrane region" description="Helical" evidence="1">
    <location>
        <begin position="163"/>
        <end position="180"/>
    </location>
</feature>
<dbReference type="InterPro" id="IPR032816">
    <property type="entry name" value="VTT_dom"/>
</dbReference>
<keyword evidence="1" id="KW-1133">Transmembrane helix</keyword>
<evidence type="ECO:0000256" key="1">
    <source>
        <dbReference type="SAM" id="Phobius"/>
    </source>
</evidence>
<feature type="transmembrane region" description="Helical" evidence="1">
    <location>
        <begin position="12"/>
        <end position="32"/>
    </location>
</feature>